<accession>A0A0G3GDX3</accession>
<dbReference type="AlphaFoldDB" id="A0A0G3GDX3"/>
<evidence type="ECO:0000313" key="3">
    <source>
        <dbReference type="Proteomes" id="UP000035212"/>
    </source>
</evidence>
<evidence type="ECO:0000256" key="1">
    <source>
        <dbReference type="SAM" id="Phobius"/>
    </source>
</evidence>
<reference evidence="2 3" key="1">
    <citation type="journal article" date="2015" name="Stand. Genomic Sci.">
        <title>Complete genome of Pseudomonas chlororaphis strain UFB2, a soil bacterium with antibacterial activity against bacterial canker pathogen of tomato.</title>
        <authorList>
            <person name="Deng P."/>
            <person name="Wang X."/>
            <person name="Baird S.M."/>
            <person name="Lu S.E."/>
        </authorList>
    </citation>
    <scope>NUCLEOTIDE SEQUENCE [LARGE SCALE GENOMIC DNA]</scope>
    <source>
        <strain evidence="2 3">UFB2</strain>
    </source>
</reference>
<feature type="transmembrane region" description="Helical" evidence="1">
    <location>
        <begin position="20"/>
        <end position="36"/>
    </location>
</feature>
<name>A0A0G3GDX3_9PSED</name>
<dbReference type="PATRIC" id="fig|587753.11.peg.1345"/>
<sequence>MHTAVNTLSQTNFYQFRYEAYPPLAGVIMYTMFLFGNDTPADSKTHVWLMTIGNVSYFIPRR</sequence>
<gene>
    <name evidence="2" type="ORF">VM99_06560</name>
</gene>
<keyword evidence="1" id="KW-1133">Transmembrane helix</keyword>
<organism evidence="2 3">
    <name type="scientific">Pseudomonas chlororaphis</name>
    <dbReference type="NCBI Taxonomy" id="587753"/>
    <lineage>
        <taxon>Bacteria</taxon>
        <taxon>Pseudomonadati</taxon>
        <taxon>Pseudomonadota</taxon>
        <taxon>Gammaproteobacteria</taxon>
        <taxon>Pseudomonadales</taxon>
        <taxon>Pseudomonadaceae</taxon>
        <taxon>Pseudomonas</taxon>
    </lineage>
</organism>
<proteinExistence type="predicted"/>
<dbReference type="EMBL" id="CP011020">
    <property type="protein sequence ID" value="AKJ97737.1"/>
    <property type="molecule type" value="Genomic_DNA"/>
</dbReference>
<evidence type="ECO:0000313" key="2">
    <source>
        <dbReference type="EMBL" id="AKJ97737.1"/>
    </source>
</evidence>
<reference evidence="3" key="2">
    <citation type="submission" date="2015-03" db="EMBL/GenBank/DDBJ databases">
        <authorList>
            <person name="Deng P."/>
            <person name="Lu S."/>
        </authorList>
    </citation>
    <scope>NUCLEOTIDE SEQUENCE [LARGE SCALE GENOMIC DNA]</scope>
    <source>
        <strain evidence="3">UFB2</strain>
    </source>
</reference>
<dbReference type="Proteomes" id="UP000035212">
    <property type="component" value="Chromosome"/>
</dbReference>
<keyword evidence="1" id="KW-0472">Membrane</keyword>
<keyword evidence="1" id="KW-0812">Transmembrane</keyword>
<protein>
    <submittedName>
        <fullName evidence="2">Uncharacterized protein</fullName>
    </submittedName>
</protein>